<dbReference type="InterPro" id="IPR029064">
    <property type="entry name" value="Ribosomal_eL30-like_sf"/>
</dbReference>
<dbReference type="EMBL" id="UINC01059164">
    <property type="protein sequence ID" value="SVB82268.1"/>
    <property type="molecule type" value="Genomic_DNA"/>
</dbReference>
<accession>A0A382H4Q8</accession>
<dbReference type="Pfam" id="PF08032">
    <property type="entry name" value="SpoU_sub_bind"/>
    <property type="match status" value="1"/>
</dbReference>
<dbReference type="PANTHER" id="PTHR46429">
    <property type="entry name" value="23S RRNA (GUANOSINE-2'-O-)-METHYLTRANSFERASE RLMB"/>
    <property type="match status" value="1"/>
</dbReference>
<dbReference type="GO" id="GO:0005829">
    <property type="term" value="C:cytosol"/>
    <property type="evidence" value="ECO:0007669"/>
    <property type="project" value="TreeGrafter"/>
</dbReference>
<dbReference type="PANTHER" id="PTHR46429:SF1">
    <property type="entry name" value="23S RRNA (GUANOSINE-2'-O-)-METHYLTRANSFERASE RLMB"/>
    <property type="match status" value="1"/>
</dbReference>
<proteinExistence type="predicted"/>
<feature type="non-terminal residue" evidence="2">
    <location>
        <position position="88"/>
    </location>
</feature>
<dbReference type="InterPro" id="IPR004441">
    <property type="entry name" value="rRNA_MeTrfase_TrmH"/>
</dbReference>
<sequence length="88" mass="9533">MIIYGVNPIAEALRAGTVAKIWVKNGTNRRVEQIVSLARRAGISVCRLEIPELNRLVSGEAHQGIVAELVESRPDTLSGLLENVSESP</sequence>
<feature type="domain" description="RNA 2-O ribose methyltransferase substrate binding" evidence="1">
    <location>
        <begin position="2"/>
        <end position="75"/>
    </location>
</feature>
<reference evidence="2" key="1">
    <citation type="submission" date="2018-05" db="EMBL/GenBank/DDBJ databases">
        <authorList>
            <person name="Lanie J.A."/>
            <person name="Ng W.-L."/>
            <person name="Kazmierczak K.M."/>
            <person name="Andrzejewski T.M."/>
            <person name="Davidsen T.M."/>
            <person name="Wayne K.J."/>
            <person name="Tettelin H."/>
            <person name="Glass J.I."/>
            <person name="Rusch D."/>
            <person name="Podicherti R."/>
            <person name="Tsui H.-C.T."/>
            <person name="Winkler M.E."/>
        </authorList>
    </citation>
    <scope>NUCLEOTIDE SEQUENCE</scope>
</reference>
<dbReference type="SMART" id="SM00967">
    <property type="entry name" value="SpoU_sub_bind"/>
    <property type="match status" value="1"/>
</dbReference>
<evidence type="ECO:0000259" key="1">
    <source>
        <dbReference type="SMART" id="SM00967"/>
    </source>
</evidence>
<dbReference type="Gene3D" id="3.30.1330.30">
    <property type="match status" value="1"/>
</dbReference>
<organism evidence="2">
    <name type="scientific">marine metagenome</name>
    <dbReference type="NCBI Taxonomy" id="408172"/>
    <lineage>
        <taxon>unclassified sequences</taxon>
        <taxon>metagenomes</taxon>
        <taxon>ecological metagenomes</taxon>
    </lineage>
</organism>
<dbReference type="InterPro" id="IPR013123">
    <property type="entry name" value="SpoU_subst-bd"/>
</dbReference>
<evidence type="ECO:0000313" key="2">
    <source>
        <dbReference type="EMBL" id="SVB82268.1"/>
    </source>
</evidence>
<dbReference type="GO" id="GO:0006396">
    <property type="term" value="P:RNA processing"/>
    <property type="evidence" value="ECO:0007669"/>
    <property type="project" value="InterPro"/>
</dbReference>
<name>A0A382H4Q8_9ZZZZ</name>
<dbReference type="AlphaFoldDB" id="A0A382H4Q8"/>
<dbReference type="SUPFAM" id="SSF55315">
    <property type="entry name" value="L30e-like"/>
    <property type="match status" value="1"/>
</dbReference>
<gene>
    <name evidence="2" type="ORF">METZ01_LOCUS235122</name>
</gene>
<protein>
    <recommendedName>
        <fullName evidence="1">RNA 2-O ribose methyltransferase substrate binding domain-containing protein</fullName>
    </recommendedName>
</protein>
<dbReference type="GO" id="GO:0008173">
    <property type="term" value="F:RNA methyltransferase activity"/>
    <property type="evidence" value="ECO:0007669"/>
    <property type="project" value="InterPro"/>
</dbReference>